<dbReference type="Gene3D" id="3.30.505.10">
    <property type="entry name" value="SH2 domain"/>
    <property type="match status" value="1"/>
</dbReference>
<accession>A0A8T2PR74</accession>
<comment type="caution">
    <text evidence="8">The sequence shown here is derived from an EMBL/GenBank/DDBJ whole genome shotgun (WGS) entry which is preliminary data.</text>
</comment>
<evidence type="ECO:0000256" key="3">
    <source>
        <dbReference type="PROSITE-ProRule" id="PRU00191"/>
    </source>
</evidence>
<dbReference type="GO" id="GO:0005737">
    <property type="term" value="C:cytoplasm"/>
    <property type="evidence" value="ECO:0007669"/>
    <property type="project" value="TreeGrafter"/>
</dbReference>
<dbReference type="SMART" id="SM00252">
    <property type="entry name" value="SH2"/>
    <property type="match status" value="1"/>
</dbReference>
<keyword evidence="9" id="KW-1185">Reference proteome</keyword>
<name>A0A8T2PR74_9TELE</name>
<feature type="domain" description="SH3" evidence="7">
    <location>
        <begin position="272"/>
        <end position="334"/>
    </location>
</feature>
<evidence type="ECO:0000256" key="4">
    <source>
        <dbReference type="PROSITE-ProRule" id="PRU00192"/>
    </source>
</evidence>
<dbReference type="PANTHER" id="PTHR45818">
    <property type="entry name" value="PROTEIN VAV"/>
    <property type="match status" value="1"/>
</dbReference>
<dbReference type="PANTHER" id="PTHR45818:SF4">
    <property type="entry name" value="GUANINE NUCLEOTIDE EXCHANGE FACTOR VAV2"/>
    <property type="match status" value="1"/>
</dbReference>
<feature type="domain" description="SH2" evidence="6">
    <location>
        <begin position="76"/>
        <end position="170"/>
    </location>
</feature>
<reference evidence="8" key="1">
    <citation type="thesis" date="2021" institute="BYU ScholarsArchive" country="Provo, UT, USA">
        <title>Applications of and Algorithms for Genome Assembly and Genomic Analyses with an Emphasis on Marine Teleosts.</title>
        <authorList>
            <person name="Pickett B.D."/>
        </authorList>
    </citation>
    <scope>NUCLEOTIDE SEQUENCE</scope>
    <source>
        <strain evidence="8">HI-2016</strain>
    </source>
</reference>
<dbReference type="Pfam" id="PF00018">
    <property type="entry name" value="SH3_1"/>
    <property type="match status" value="1"/>
</dbReference>
<dbReference type="Pfam" id="PF00017">
    <property type="entry name" value="SH2"/>
    <property type="match status" value="1"/>
</dbReference>
<keyword evidence="3" id="KW-0727">SH2 domain</keyword>
<evidence type="ECO:0000259" key="7">
    <source>
        <dbReference type="PROSITE" id="PS50002"/>
    </source>
</evidence>
<evidence type="ECO:0000256" key="2">
    <source>
        <dbReference type="ARBA" id="ARBA00023288"/>
    </source>
</evidence>
<organism evidence="8 9">
    <name type="scientific">Albula glossodonta</name>
    <name type="common">roundjaw bonefish</name>
    <dbReference type="NCBI Taxonomy" id="121402"/>
    <lineage>
        <taxon>Eukaryota</taxon>
        <taxon>Metazoa</taxon>
        <taxon>Chordata</taxon>
        <taxon>Craniata</taxon>
        <taxon>Vertebrata</taxon>
        <taxon>Euteleostomi</taxon>
        <taxon>Actinopterygii</taxon>
        <taxon>Neopterygii</taxon>
        <taxon>Teleostei</taxon>
        <taxon>Albuliformes</taxon>
        <taxon>Albulidae</taxon>
        <taxon>Albula</taxon>
    </lineage>
</organism>
<proteinExistence type="predicted"/>
<dbReference type="Pfam" id="PF07653">
    <property type="entry name" value="SH3_2"/>
    <property type="match status" value="1"/>
</dbReference>
<dbReference type="InterPro" id="IPR036028">
    <property type="entry name" value="SH3-like_dom_sf"/>
</dbReference>
<dbReference type="SUPFAM" id="SSF55550">
    <property type="entry name" value="SH2 domain"/>
    <property type="match status" value="1"/>
</dbReference>
<keyword evidence="2" id="KW-0449">Lipoprotein</keyword>
<gene>
    <name evidence="8" type="ORF">JZ751_011987</name>
</gene>
<dbReference type="SMART" id="SM00326">
    <property type="entry name" value="SH3"/>
    <property type="match status" value="2"/>
</dbReference>
<dbReference type="Gene3D" id="2.30.30.40">
    <property type="entry name" value="SH3 Domains"/>
    <property type="match status" value="2"/>
</dbReference>
<dbReference type="InterPro" id="IPR000980">
    <property type="entry name" value="SH2"/>
</dbReference>
<sequence>MVAVRNYHGTPSPPGKPPLSFQTGDIIELLKGDPDTSWWEGKLIQSLKTGYFPSSCVKPCLDPKQHGDVTCSSSVVFAGNMERQQADNLLKSHSSGTYLIRERTAEAERFAISIKFNDEVKHIKVVEKDNWIHITEAKKFESLLELVEYYQTHSLKESFKLLDTTLRYPYKSRERPTSRASTRSPGTPTPALRRETGNVMGGKHGQTPAFHAAFCSCSELLVPSPTSPRTANYPAPLATASCASYNFSFLSPQGLNFSSQTSAPFWSVFTPRVVSTAVARYNFAARDMRELSLREGDIVKIYSKIGGDQGWWKGEANGRKTLRSQPSERTPREGLRVGTDVFSLHRKVLHPHALCLGGVADNKEVEGYQLRTWQPEWPGKEAVGKGTTSISHLPIISLSIYWSIHVDVT</sequence>
<feature type="region of interest" description="Disordered" evidence="5">
    <location>
        <begin position="1"/>
        <end position="21"/>
    </location>
</feature>
<dbReference type="EMBL" id="JAFBMS010000003">
    <property type="protein sequence ID" value="KAG9353863.1"/>
    <property type="molecule type" value="Genomic_DNA"/>
</dbReference>
<evidence type="ECO:0000313" key="8">
    <source>
        <dbReference type="EMBL" id="KAG9353863.1"/>
    </source>
</evidence>
<dbReference type="FunFam" id="3.30.505.10:FF:000024">
    <property type="entry name" value="Vav guanine nucleotide exchange factor 2"/>
    <property type="match status" value="1"/>
</dbReference>
<dbReference type="OrthoDB" id="5340910at2759"/>
<dbReference type="GO" id="GO:0005085">
    <property type="term" value="F:guanyl-nucleotide exchange factor activity"/>
    <property type="evidence" value="ECO:0007669"/>
    <property type="project" value="TreeGrafter"/>
</dbReference>
<feature type="region of interest" description="Disordered" evidence="5">
    <location>
        <begin position="171"/>
        <end position="197"/>
    </location>
</feature>
<dbReference type="SUPFAM" id="SSF50044">
    <property type="entry name" value="SH3-domain"/>
    <property type="match status" value="2"/>
</dbReference>
<dbReference type="PROSITE" id="PS50001">
    <property type="entry name" value="SH2"/>
    <property type="match status" value="1"/>
</dbReference>
<evidence type="ECO:0000259" key="6">
    <source>
        <dbReference type="PROSITE" id="PS50001"/>
    </source>
</evidence>
<dbReference type="InterPro" id="IPR001452">
    <property type="entry name" value="SH3_domain"/>
</dbReference>
<feature type="domain" description="SH3" evidence="7">
    <location>
        <begin position="1"/>
        <end position="62"/>
    </location>
</feature>
<dbReference type="Proteomes" id="UP000824540">
    <property type="component" value="Unassembled WGS sequence"/>
</dbReference>
<dbReference type="GO" id="GO:0016477">
    <property type="term" value="P:cell migration"/>
    <property type="evidence" value="ECO:0007669"/>
    <property type="project" value="TreeGrafter"/>
</dbReference>
<evidence type="ECO:0000256" key="1">
    <source>
        <dbReference type="ARBA" id="ARBA00022443"/>
    </source>
</evidence>
<keyword evidence="1 4" id="KW-0728">SH3 domain</keyword>
<dbReference type="InterPro" id="IPR036860">
    <property type="entry name" value="SH2_dom_sf"/>
</dbReference>
<dbReference type="PRINTS" id="PR00401">
    <property type="entry name" value="SH2DOMAIN"/>
</dbReference>
<dbReference type="PROSITE" id="PS50002">
    <property type="entry name" value="SH3"/>
    <property type="match status" value="2"/>
</dbReference>
<protein>
    <submittedName>
        <fullName evidence="8">Uncharacterized protein</fullName>
    </submittedName>
</protein>
<evidence type="ECO:0000313" key="9">
    <source>
        <dbReference type="Proteomes" id="UP000824540"/>
    </source>
</evidence>
<evidence type="ECO:0000256" key="5">
    <source>
        <dbReference type="SAM" id="MobiDB-lite"/>
    </source>
</evidence>
<dbReference type="AlphaFoldDB" id="A0A8T2PR74"/>